<dbReference type="InterPro" id="IPR008979">
    <property type="entry name" value="Galactose-bd-like_sf"/>
</dbReference>
<evidence type="ECO:0000313" key="2">
    <source>
        <dbReference type="Proteomes" id="UP001235064"/>
    </source>
</evidence>
<dbReference type="EMBL" id="JASXSZ010000001">
    <property type="protein sequence ID" value="MDL9978852.1"/>
    <property type="molecule type" value="Genomic_DNA"/>
</dbReference>
<proteinExistence type="predicted"/>
<keyword evidence="2" id="KW-1185">Reference proteome</keyword>
<dbReference type="RefSeq" id="WP_286287625.1">
    <property type="nucleotide sequence ID" value="NZ_JASXSZ010000001.1"/>
</dbReference>
<gene>
    <name evidence="1" type="ORF">QSV35_05885</name>
</gene>
<name>A0ABT7MWM6_9MICO</name>
<sequence length="521" mass="54311">MTIQTDSVRAWLIGTPDVELTVKRAGDLSLDQGRAPHVQGTLTIARPTLATLTALDPRLGARVRVTKAITTATGTASRSFDLGIRSRALSQRSAVVVLELASDEALLDDWAPLALDASCVAKAGSLRQVVNYVLGKVIPGAALAASPALDAQMTMLDVDNLVANPSVEVDTSGWATWSAGSVSSARLVAATPEGAAFYRCTFNAAQSAVGYGIYAAGIPARPGTSYTSSIWVRSSKAQTVRCGIEFISSTSTAVGSAVGPSVAVPADVWVRIACADALAPAGTATITTTVYGDAGAVAWANFDRLDADGLRVGPTASEPLVWKPGVSGLEFLSTLVQKAGYRLVCDESRTWTLRDATYTAPGSVTVAYGVNLIEGDDTLSRDDETWMDAAICRYRWTGAGGASMEAIDAYSLTGSYTSAQTIDISAPYPGPGRAMYAVQRAQGRGREVTATRITDLTANAEQPIEITLDGAPIQTGVAQSVRFDLARDEITVTARTVDTPIGAIDRLAGTIDALPGTIDAL</sequence>
<dbReference type="Gene3D" id="2.60.120.260">
    <property type="entry name" value="Galactose-binding domain-like"/>
    <property type="match status" value="1"/>
</dbReference>
<organism evidence="1 2">
    <name type="scientific">Microbacterium candidum</name>
    <dbReference type="NCBI Taxonomy" id="3041922"/>
    <lineage>
        <taxon>Bacteria</taxon>
        <taxon>Bacillati</taxon>
        <taxon>Actinomycetota</taxon>
        <taxon>Actinomycetes</taxon>
        <taxon>Micrococcales</taxon>
        <taxon>Microbacteriaceae</taxon>
        <taxon>Microbacterium</taxon>
    </lineage>
</organism>
<dbReference type="Proteomes" id="UP001235064">
    <property type="component" value="Unassembled WGS sequence"/>
</dbReference>
<protein>
    <recommendedName>
        <fullName evidence="3">CBM-cenC domain-containing protein</fullName>
    </recommendedName>
</protein>
<dbReference type="SUPFAM" id="SSF49785">
    <property type="entry name" value="Galactose-binding domain-like"/>
    <property type="match status" value="1"/>
</dbReference>
<evidence type="ECO:0000313" key="1">
    <source>
        <dbReference type="EMBL" id="MDL9978852.1"/>
    </source>
</evidence>
<accession>A0ABT7MWM6</accession>
<evidence type="ECO:0008006" key="3">
    <source>
        <dbReference type="Google" id="ProtNLM"/>
    </source>
</evidence>
<reference evidence="1 2" key="1">
    <citation type="submission" date="2023-06" db="EMBL/GenBank/DDBJ databases">
        <title>Microbacterium sp. nov., isolated from a waste landfill.</title>
        <authorList>
            <person name="Wen W."/>
        </authorList>
    </citation>
    <scope>NUCLEOTIDE SEQUENCE [LARGE SCALE GENOMIC DNA]</scope>
    <source>
        <strain evidence="1 2">ASV49</strain>
    </source>
</reference>
<comment type="caution">
    <text evidence="1">The sequence shown here is derived from an EMBL/GenBank/DDBJ whole genome shotgun (WGS) entry which is preliminary data.</text>
</comment>